<feature type="region of interest" description="Disordered" evidence="1">
    <location>
        <begin position="192"/>
        <end position="272"/>
    </location>
</feature>
<dbReference type="InterPro" id="IPR011723">
    <property type="entry name" value="Znf/thioredoxin_put"/>
</dbReference>
<organism evidence="3 4">
    <name type="scientific">Blastopirellula sediminis</name>
    <dbReference type="NCBI Taxonomy" id="2894196"/>
    <lineage>
        <taxon>Bacteria</taxon>
        <taxon>Pseudomonadati</taxon>
        <taxon>Planctomycetota</taxon>
        <taxon>Planctomycetia</taxon>
        <taxon>Pirellulales</taxon>
        <taxon>Pirellulaceae</taxon>
        <taxon>Blastopirellula</taxon>
    </lineage>
</organism>
<feature type="compositionally biased region" description="Pro residues" evidence="1">
    <location>
        <begin position="140"/>
        <end position="155"/>
    </location>
</feature>
<dbReference type="EMBL" id="JAJKFT010000010">
    <property type="protein sequence ID" value="MCC9630211.1"/>
    <property type="molecule type" value="Genomic_DNA"/>
</dbReference>
<evidence type="ECO:0000313" key="4">
    <source>
        <dbReference type="Proteomes" id="UP001139103"/>
    </source>
</evidence>
<keyword evidence="4" id="KW-1185">Reference proteome</keyword>
<feature type="compositionally biased region" description="Pro residues" evidence="1">
    <location>
        <begin position="243"/>
        <end position="264"/>
    </location>
</feature>
<feature type="region of interest" description="Disordered" evidence="1">
    <location>
        <begin position="323"/>
        <end position="359"/>
    </location>
</feature>
<feature type="compositionally biased region" description="Basic and acidic residues" evidence="1">
    <location>
        <begin position="72"/>
        <end position="82"/>
    </location>
</feature>
<dbReference type="Proteomes" id="UP001139103">
    <property type="component" value="Unassembled WGS sequence"/>
</dbReference>
<protein>
    <submittedName>
        <fullName evidence="3">Zinc-ribbon domain-containing protein</fullName>
    </submittedName>
</protein>
<accession>A0A9X1MP97</accession>
<comment type="caution">
    <text evidence="3">The sequence shown here is derived from an EMBL/GenBank/DDBJ whole genome shotgun (WGS) entry which is preliminary data.</text>
</comment>
<dbReference type="AlphaFoldDB" id="A0A9X1MP97"/>
<name>A0A9X1MP97_9BACT</name>
<keyword evidence="2" id="KW-0812">Transmembrane</keyword>
<dbReference type="RefSeq" id="WP_230221147.1">
    <property type="nucleotide sequence ID" value="NZ_JAJKFT010000010.1"/>
</dbReference>
<keyword evidence="2" id="KW-0472">Membrane</keyword>
<feature type="transmembrane region" description="Helical" evidence="2">
    <location>
        <begin position="365"/>
        <end position="389"/>
    </location>
</feature>
<reference evidence="3" key="1">
    <citation type="submission" date="2021-11" db="EMBL/GenBank/DDBJ databases">
        <title>Genome sequence.</title>
        <authorList>
            <person name="Sun Q."/>
        </authorList>
    </citation>
    <scope>NUCLEOTIDE SEQUENCE</scope>
    <source>
        <strain evidence="3">JC732</strain>
    </source>
</reference>
<evidence type="ECO:0000313" key="3">
    <source>
        <dbReference type="EMBL" id="MCC9630211.1"/>
    </source>
</evidence>
<sequence length="562" mass="60389">MSFIAACPHCQAKFTAQDHLAGKNVRCPKCKEPFRIGDVVSQAEKKAKAAKQQRRASDSSQEDLPIAKPAKPRAETPAKPAEKTPPPTPAPTRSWKEIAGVTEQKPDETPVEIPAAAPVPTPAPPTPAAPTAAAPAAPISTPPPAPPHATPPPDQPIVLNPTITAAWEALPPIILTTARHEAVEFSPVAVAPAALPQVERPAAPPSSHAMMFDDDLDDSCLDGPADSEPAFTSAAASYSRPAAPVPSPPPAPPRPAPQPPAPPKPPEKPPEDEVIELGFDDLVVERMDDEEVVELADDDFIDEPPPSQSNSSVEVITEVEVIEETPRRSSGSLNANPGPASAKPSSLMPGRETEPLSAQDDKRQLIKLVLIGGGGLAAVLVLIVLMVTLSGGSNRFEPSDTFQPTTSSIRFFDPSGKIGVQFPQSFAELRPERREEVTVRGANLVGKQETFAIYYSDAIPVARPPSGAKPIREHWLPFNLPELADESPYITSIRRHMIGGNYAVEYQLAKDIVRNQPGETRVLLIFIQQRMFVVLWAGDHYHDDVDNFFTSFTIDGEKFGDQ</sequence>
<proteinExistence type="predicted"/>
<evidence type="ECO:0000256" key="1">
    <source>
        <dbReference type="SAM" id="MobiDB-lite"/>
    </source>
</evidence>
<feature type="compositionally biased region" description="Pro residues" evidence="1">
    <location>
        <begin position="117"/>
        <end position="128"/>
    </location>
</feature>
<feature type="compositionally biased region" description="Low complexity" evidence="1">
    <location>
        <begin position="233"/>
        <end position="242"/>
    </location>
</feature>
<evidence type="ECO:0000256" key="2">
    <source>
        <dbReference type="SAM" id="Phobius"/>
    </source>
</evidence>
<feature type="compositionally biased region" description="Low complexity" evidence="1">
    <location>
        <begin position="129"/>
        <end position="139"/>
    </location>
</feature>
<dbReference type="Gene3D" id="2.20.28.160">
    <property type="match status" value="1"/>
</dbReference>
<gene>
    <name evidence="3" type="ORF">LOC68_17590</name>
</gene>
<dbReference type="NCBIfam" id="TIGR02098">
    <property type="entry name" value="MJ0042_CXXC"/>
    <property type="match status" value="1"/>
</dbReference>
<feature type="region of interest" description="Disordered" evidence="1">
    <location>
        <begin position="33"/>
        <end position="159"/>
    </location>
</feature>
<keyword evidence="2" id="KW-1133">Transmembrane helix</keyword>